<dbReference type="FunCoup" id="A0A1H9GMD6">
    <property type="interactions" value="79"/>
</dbReference>
<dbReference type="InParanoid" id="A0A1H9GMD6"/>
<comment type="catalytic activity">
    <reaction evidence="4">
        <text>O-phospho-L-tyrosyl-[protein] + H2O = L-tyrosyl-[protein] + phosphate</text>
        <dbReference type="Rhea" id="RHEA:10684"/>
        <dbReference type="Rhea" id="RHEA-COMP:10136"/>
        <dbReference type="Rhea" id="RHEA-COMP:20101"/>
        <dbReference type="ChEBI" id="CHEBI:15377"/>
        <dbReference type="ChEBI" id="CHEBI:43474"/>
        <dbReference type="ChEBI" id="CHEBI:46858"/>
        <dbReference type="ChEBI" id="CHEBI:61978"/>
        <dbReference type="EC" id="3.1.3.48"/>
    </reaction>
</comment>
<gene>
    <name evidence="5" type="ORF">SAMN05444359_11119</name>
</gene>
<dbReference type="STRING" id="478744.SAMN05444359_11119"/>
<keyword evidence="6" id="KW-1185">Reference proteome</keyword>
<dbReference type="PANTHER" id="PTHR39181:SF1">
    <property type="entry name" value="TYROSINE-PROTEIN PHOSPHATASE YWQE"/>
    <property type="match status" value="1"/>
</dbReference>
<reference evidence="6" key="1">
    <citation type="submission" date="2016-10" db="EMBL/GenBank/DDBJ databases">
        <authorList>
            <person name="Varghese N."/>
            <person name="Submissions S."/>
        </authorList>
    </citation>
    <scope>NUCLEOTIDE SEQUENCE [LARGE SCALE GENOMIC DNA]</scope>
    <source>
        <strain evidence="6">DSM 24740</strain>
    </source>
</reference>
<keyword evidence="3" id="KW-0378">Hydrolase</keyword>
<dbReference type="Gene3D" id="3.20.20.140">
    <property type="entry name" value="Metal-dependent hydrolases"/>
    <property type="match status" value="1"/>
</dbReference>
<name>A0A1H9GMD6_9BACT</name>
<dbReference type="RefSeq" id="WP_090168278.1">
    <property type="nucleotide sequence ID" value="NZ_FOFB01000011.1"/>
</dbReference>
<evidence type="ECO:0000256" key="1">
    <source>
        <dbReference type="ARBA" id="ARBA00005750"/>
    </source>
</evidence>
<dbReference type="GO" id="GO:0004725">
    <property type="term" value="F:protein tyrosine phosphatase activity"/>
    <property type="evidence" value="ECO:0007669"/>
    <property type="project" value="UniProtKB-EC"/>
</dbReference>
<dbReference type="InterPro" id="IPR016667">
    <property type="entry name" value="Caps_polysacc_synth_CpsB/CapC"/>
</dbReference>
<accession>A0A1H9GMD6</accession>
<dbReference type="Proteomes" id="UP000199021">
    <property type="component" value="Unassembled WGS sequence"/>
</dbReference>
<dbReference type="Pfam" id="PF19567">
    <property type="entry name" value="CpsB_CapC"/>
    <property type="match status" value="1"/>
</dbReference>
<dbReference type="SUPFAM" id="SSF89550">
    <property type="entry name" value="PHP domain-like"/>
    <property type="match status" value="1"/>
</dbReference>
<sequence>MKNLFSFNFFHRANLLPDYSFLGTDIHSHILPGIDDGAQTLTESFQLLNGLSELGFERFYATPHVIADRYPNTPETIQSALKKITDVISNRGDTFHVEAAAEYLIDESFEHLLDGKGIMTLPGKRVLIEMPFVAPSPNMEEYIFKLQVNGLHPVMAHPERYNYWQNETEEWKRVVKLGCELQVNLLSLFGYYGKGARNRAFDLINKGWVSFLATDIHNVQQLSVLKAGLKDRSVAKLLSEHEFFNNRL</sequence>
<protein>
    <recommendedName>
        <fullName evidence="2">protein-tyrosine-phosphatase</fullName>
        <ecNumber evidence="2">3.1.3.48</ecNumber>
    </recommendedName>
</protein>
<comment type="similarity">
    <text evidence="1">Belongs to the metallo-dependent hydrolases superfamily. CpsB/CapC family.</text>
</comment>
<proteinExistence type="inferred from homology"/>
<evidence type="ECO:0000256" key="2">
    <source>
        <dbReference type="ARBA" id="ARBA00013064"/>
    </source>
</evidence>
<dbReference type="EMBL" id="FOFB01000011">
    <property type="protein sequence ID" value="SEQ51164.1"/>
    <property type="molecule type" value="Genomic_DNA"/>
</dbReference>
<evidence type="ECO:0000313" key="5">
    <source>
        <dbReference type="EMBL" id="SEQ51164.1"/>
    </source>
</evidence>
<evidence type="ECO:0000313" key="6">
    <source>
        <dbReference type="Proteomes" id="UP000199021"/>
    </source>
</evidence>
<dbReference type="InterPro" id="IPR016195">
    <property type="entry name" value="Pol/histidinol_Pase-like"/>
</dbReference>
<dbReference type="EC" id="3.1.3.48" evidence="2"/>
<dbReference type="AlphaFoldDB" id="A0A1H9GMD6"/>
<evidence type="ECO:0000256" key="4">
    <source>
        <dbReference type="ARBA" id="ARBA00051722"/>
    </source>
</evidence>
<evidence type="ECO:0000256" key="3">
    <source>
        <dbReference type="ARBA" id="ARBA00022801"/>
    </source>
</evidence>
<dbReference type="OrthoDB" id="9788539at2"/>
<organism evidence="5 6">
    <name type="scientific">Neolewinella agarilytica</name>
    <dbReference type="NCBI Taxonomy" id="478744"/>
    <lineage>
        <taxon>Bacteria</taxon>
        <taxon>Pseudomonadati</taxon>
        <taxon>Bacteroidota</taxon>
        <taxon>Saprospiria</taxon>
        <taxon>Saprospirales</taxon>
        <taxon>Lewinellaceae</taxon>
        <taxon>Neolewinella</taxon>
    </lineage>
</organism>
<dbReference type="PANTHER" id="PTHR39181">
    <property type="entry name" value="TYROSINE-PROTEIN PHOSPHATASE YWQE"/>
    <property type="match status" value="1"/>
</dbReference>
<dbReference type="GO" id="GO:0030145">
    <property type="term" value="F:manganese ion binding"/>
    <property type="evidence" value="ECO:0007669"/>
    <property type="project" value="InterPro"/>
</dbReference>